<feature type="domain" description="KOW" evidence="1">
    <location>
        <begin position="7"/>
        <end position="34"/>
    </location>
</feature>
<comment type="caution">
    <text evidence="2">The sequence shown here is derived from an EMBL/GenBank/DDBJ whole genome shotgun (WGS) entry which is preliminary data.</text>
</comment>
<organism evidence="2 3">
    <name type="scientific">Deinococcus cellulosilyticus (strain DSM 18568 / NBRC 106333 / KACC 11606 / 5516J-15)</name>
    <dbReference type="NCBI Taxonomy" id="1223518"/>
    <lineage>
        <taxon>Bacteria</taxon>
        <taxon>Thermotogati</taxon>
        <taxon>Deinococcota</taxon>
        <taxon>Deinococci</taxon>
        <taxon>Deinococcales</taxon>
        <taxon>Deinococcaceae</taxon>
        <taxon>Deinococcus</taxon>
    </lineage>
</organism>
<dbReference type="SMART" id="SM00739">
    <property type="entry name" value="KOW"/>
    <property type="match status" value="1"/>
</dbReference>
<proteinExistence type="predicted"/>
<evidence type="ECO:0000313" key="3">
    <source>
        <dbReference type="Proteomes" id="UP000321306"/>
    </source>
</evidence>
<dbReference type="InterPro" id="IPR005824">
    <property type="entry name" value="KOW"/>
</dbReference>
<dbReference type="AlphaFoldDB" id="A0A511MW11"/>
<dbReference type="InterPro" id="IPR008991">
    <property type="entry name" value="Translation_prot_SH3-like_sf"/>
</dbReference>
<dbReference type="Proteomes" id="UP000321306">
    <property type="component" value="Unassembled WGS sequence"/>
</dbReference>
<dbReference type="Pfam" id="PF00467">
    <property type="entry name" value="KOW"/>
    <property type="match status" value="1"/>
</dbReference>
<dbReference type="EMBL" id="BJXB01000001">
    <property type="protein sequence ID" value="GEM44763.1"/>
    <property type="molecule type" value="Genomic_DNA"/>
</dbReference>
<gene>
    <name evidence="2" type="ORF">DC3_03980</name>
</gene>
<dbReference type="CDD" id="cd06091">
    <property type="entry name" value="KOW_NusG"/>
    <property type="match status" value="1"/>
</dbReference>
<evidence type="ECO:0000313" key="2">
    <source>
        <dbReference type="EMBL" id="GEM44763.1"/>
    </source>
</evidence>
<dbReference type="RefSeq" id="WP_186815767.1">
    <property type="nucleotide sequence ID" value="NZ_BJXB01000001.1"/>
</dbReference>
<name>A0A511MW11_DEIC1</name>
<dbReference type="Gene3D" id="2.30.30.30">
    <property type="match status" value="1"/>
</dbReference>
<accession>A0A511MW11</accession>
<evidence type="ECO:0000259" key="1">
    <source>
        <dbReference type="SMART" id="SM00739"/>
    </source>
</evidence>
<keyword evidence="3" id="KW-1185">Reference proteome</keyword>
<dbReference type="SUPFAM" id="SSF50104">
    <property type="entry name" value="Translation proteins SH3-like domain"/>
    <property type="match status" value="1"/>
</dbReference>
<sequence length="132" mass="15547">MTSVHTKFQVGDEVRIIQGRFQGYEGKIQDYDPLSNEYLVVYGDERRSHAGQYRAEELSPMHTEVGHLPLQEAKCCNSCLFYRQLSYIEKLDLEDNPREEQCTHPFMTDLQGQAFWVRDDRNFGCLLHQRML</sequence>
<dbReference type="InterPro" id="IPR014722">
    <property type="entry name" value="Rib_uL2_dom2"/>
</dbReference>
<protein>
    <recommendedName>
        <fullName evidence="1">KOW domain-containing protein</fullName>
    </recommendedName>
</protein>
<reference evidence="2 3" key="1">
    <citation type="submission" date="2019-07" db="EMBL/GenBank/DDBJ databases">
        <title>Whole genome shotgun sequence of Deinococcus cellulosilyticus NBRC 106333.</title>
        <authorList>
            <person name="Hosoyama A."/>
            <person name="Uohara A."/>
            <person name="Ohji S."/>
            <person name="Ichikawa N."/>
        </authorList>
    </citation>
    <scope>NUCLEOTIDE SEQUENCE [LARGE SCALE GENOMIC DNA]</scope>
    <source>
        <strain evidence="2 3">NBRC 106333</strain>
    </source>
</reference>